<dbReference type="EMBL" id="JANAVB010010193">
    <property type="protein sequence ID" value="KAJ6839250.1"/>
    <property type="molecule type" value="Genomic_DNA"/>
</dbReference>
<dbReference type="PANTHER" id="PTHR43245:SF51">
    <property type="entry name" value="SHORT CHAIN DEHYDROGENASE_REDUCTASE FAMILY 42E, MEMBER 2"/>
    <property type="match status" value="1"/>
</dbReference>
<keyword evidence="11" id="KW-1185">Reference proteome</keyword>
<comment type="caution">
    <text evidence="10">The sequence shown here is derived from an EMBL/GenBank/DDBJ whole genome shotgun (WGS) entry which is preliminary data.</text>
</comment>
<feature type="domain" description="Reticulon" evidence="9">
    <location>
        <begin position="380"/>
        <end position="569"/>
    </location>
</feature>
<dbReference type="InterPro" id="IPR036291">
    <property type="entry name" value="NAD(P)-bd_dom_sf"/>
</dbReference>
<dbReference type="GO" id="GO:0005789">
    <property type="term" value="C:endoplasmic reticulum membrane"/>
    <property type="evidence" value="ECO:0007669"/>
    <property type="project" value="UniProtKB-SubCell"/>
</dbReference>
<proteinExistence type="inferred from homology"/>
<dbReference type="PANTHER" id="PTHR43245">
    <property type="entry name" value="BIFUNCTIONAL POLYMYXIN RESISTANCE PROTEIN ARNA"/>
    <property type="match status" value="1"/>
</dbReference>
<evidence type="ECO:0000256" key="6">
    <source>
        <dbReference type="ARBA" id="ARBA00023002"/>
    </source>
</evidence>
<dbReference type="InterPro" id="IPR050177">
    <property type="entry name" value="Lipid_A_modif_metabolic_enz"/>
</dbReference>
<reference evidence="10" key="1">
    <citation type="journal article" date="2023" name="GigaByte">
        <title>Genome assembly of the bearded iris, Iris pallida Lam.</title>
        <authorList>
            <person name="Bruccoleri R.E."/>
            <person name="Oakeley E.J."/>
            <person name="Faust A.M.E."/>
            <person name="Altorfer M."/>
            <person name="Dessus-Babus S."/>
            <person name="Burckhardt D."/>
            <person name="Oertli M."/>
            <person name="Naumann U."/>
            <person name="Petersen F."/>
            <person name="Wong J."/>
        </authorList>
    </citation>
    <scope>NUCLEOTIDE SEQUENCE</scope>
    <source>
        <strain evidence="10">GSM-AAB239-AS_SAM_17_03QT</strain>
    </source>
</reference>
<dbReference type="InterPro" id="IPR002225">
    <property type="entry name" value="3Beta_OHSteriod_DH/Estase"/>
</dbReference>
<evidence type="ECO:0000256" key="2">
    <source>
        <dbReference type="ARBA" id="ARBA00009219"/>
    </source>
</evidence>
<evidence type="ECO:0000313" key="10">
    <source>
        <dbReference type="EMBL" id="KAJ6839250.1"/>
    </source>
</evidence>
<reference evidence="10" key="2">
    <citation type="submission" date="2023-04" db="EMBL/GenBank/DDBJ databases">
        <authorList>
            <person name="Bruccoleri R.E."/>
            <person name="Oakeley E.J."/>
            <person name="Faust A.-M."/>
            <person name="Dessus-Babus S."/>
            <person name="Altorfer M."/>
            <person name="Burckhardt D."/>
            <person name="Oertli M."/>
            <person name="Naumann U."/>
            <person name="Petersen F."/>
            <person name="Wong J."/>
        </authorList>
    </citation>
    <scope>NUCLEOTIDE SEQUENCE</scope>
    <source>
        <strain evidence="10">GSM-AAB239-AS_SAM_17_03QT</strain>
        <tissue evidence="10">Leaf</tissue>
    </source>
</reference>
<dbReference type="GO" id="GO:0016616">
    <property type="term" value="F:oxidoreductase activity, acting on the CH-OH group of donors, NAD or NADP as acceptor"/>
    <property type="evidence" value="ECO:0007669"/>
    <property type="project" value="InterPro"/>
</dbReference>
<keyword evidence="6" id="KW-0560">Oxidoreductase</keyword>
<dbReference type="PROSITE" id="PS50845">
    <property type="entry name" value="RETICULON"/>
    <property type="match status" value="1"/>
</dbReference>
<dbReference type="SUPFAM" id="SSF51735">
    <property type="entry name" value="NAD(P)-binding Rossmann-fold domains"/>
    <property type="match status" value="1"/>
</dbReference>
<evidence type="ECO:0000313" key="11">
    <source>
        <dbReference type="Proteomes" id="UP001140949"/>
    </source>
</evidence>
<sequence>MASSTPKPNPRTVTVTFGVSSFIGRSLVSALLRTGNFTVRVADPLLPQSDRIVHFQTDLSSSDLSSLREAVLGSSTVFHVDPTAYTAVRSPPAEADFYRSYAATVAVAKDVVRVCRECGVERLIYTGSADVVVDGRSFEIDGANESVPYPDKFADDLNELRAQVETLILNANGRDGLSTCVLRPSNPFGPGDEHFVPFLVGGAKLGWAKFIVGSGKNMWDFTYVENVAHANICAEEALHSGSASVAGKSFFITNHERVKLWDFISTILEGLGYPRPNIRIPVKGVLLLHSLAECLCGKLGLCRANNPFIPVVIYSLSCTRTFDSSKAQKLLGYSPIVSLEDGVSLTVESFSPLAKGLPYSRQREFLEPSKAESMLGGGKVAEILLWRDQKLTFTCLLGLFLLFHWFFLSGRTFISSSAKFLLLLTVIIFGQGSLPSSVHFDRFGFPVQKIPSSYFAVSEIALRDSLITVASFWNRGFSILKLVAKGDDWNVFIKVAGSLYLVKLLLPFSFKVLISAGLICLFSFFIIYEQYEGEVDKLIATAASGLRKLQETVVAKFSSLLTLHKSKGQ</sequence>
<evidence type="ECO:0000256" key="4">
    <source>
        <dbReference type="ARBA" id="ARBA00022824"/>
    </source>
</evidence>
<evidence type="ECO:0000256" key="3">
    <source>
        <dbReference type="ARBA" id="ARBA00022692"/>
    </source>
</evidence>
<evidence type="ECO:0000256" key="1">
    <source>
        <dbReference type="ARBA" id="ARBA00004477"/>
    </source>
</evidence>
<keyword evidence="4 8" id="KW-0256">Endoplasmic reticulum</keyword>
<name>A0AAX6HDU4_IRIPA</name>
<keyword evidence="5 8" id="KW-1133">Transmembrane helix</keyword>
<feature type="transmembrane region" description="Helical" evidence="8">
    <location>
        <begin position="391"/>
        <end position="408"/>
    </location>
</feature>
<dbReference type="Proteomes" id="UP001140949">
    <property type="component" value="Unassembled WGS sequence"/>
</dbReference>
<dbReference type="GO" id="GO:0006694">
    <property type="term" value="P:steroid biosynthetic process"/>
    <property type="evidence" value="ECO:0007669"/>
    <property type="project" value="InterPro"/>
</dbReference>
<evidence type="ECO:0000259" key="9">
    <source>
        <dbReference type="PROSITE" id="PS50845"/>
    </source>
</evidence>
<gene>
    <name evidence="10" type="ORF">M6B38_317000</name>
</gene>
<keyword evidence="7 8" id="KW-0472">Membrane</keyword>
<evidence type="ECO:0000256" key="8">
    <source>
        <dbReference type="RuleBase" id="RU363132"/>
    </source>
</evidence>
<accession>A0AAX6HDU4</accession>
<protein>
    <recommendedName>
        <fullName evidence="8">Reticulon-like protein</fullName>
    </recommendedName>
</protein>
<dbReference type="AlphaFoldDB" id="A0AAX6HDU4"/>
<evidence type="ECO:0000256" key="7">
    <source>
        <dbReference type="ARBA" id="ARBA00023136"/>
    </source>
</evidence>
<organism evidence="10 11">
    <name type="scientific">Iris pallida</name>
    <name type="common">Sweet iris</name>
    <dbReference type="NCBI Taxonomy" id="29817"/>
    <lineage>
        <taxon>Eukaryota</taxon>
        <taxon>Viridiplantae</taxon>
        <taxon>Streptophyta</taxon>
        <taxon>Embryophyta</taxon>
        <taxon>Tracheophyta</taxon>
        <taxon>Spermatophyta</taxon>
        <taxon>Magnoliopsida</taxon>
        <taxon>Liliopsida</taxon>
        <taxon>Asparagales</taxon>
        <taxon>Iridaceae</taxon>
        <taxon>Iridoideae</taxon>
        <taxon>Irideae</taxon>
        <taxon>Iris</taxon>
    </lineage>
</organism>
<comment type="similarity">
    <text evidence="2">Belongs to the 3-beta-HSD family.</text>
</comment>
<dbReference type="Pfam" id="PF02453">
    <property type="entry name" value="Reticulon"/>
    <property type="match status" value="1"/>
</dbReference>
<dbReference type="InterPro" id="IPR003388">
    <property type="entry name" value="Reticulon"/>
</dbReference>
<comment type="subcellular location">
    <subcellularLocation>
        <location evidence="1 8">Endoplasmic reticulum membrane</location>
        <topology evidence="1 8">Multi-pass membrane protein</topology>
    </subcellularLocation>
</comment>
<feature type="transmembrane region" description="Helical" evidence="8">
    <location>
        <begin position="420"/>
        <end position="438"/>
    </location>
</feature>
<dbReference type="Pfam" id="PF01073">
    <property type="entry name" value="3Beta_HSD"/>
    <property type="match status" value="1"/>
</dbReference>
<keyword evidence="3 8" id="KW-0812">Transmembrane</keyword>
<evidence type="ECO:0000256" key="5">
    <source>
        <dbReference type="ARBA" id="ARBA00022989"/>
    </source>
</evidence>
<dbReference type="Gene3D" id="3.40.50.720">
    <property type="entry name" value="NAD(P)-binding Rossmann-like Domain"/>
    <property type="match status" value="1"/>
</dbReference>
<feature type="transmembrane region" description="Helical" evidence="8">
    <location>
        <begin position="508"/>
        <end position="528"/>
    </location>
</feature>